<feature type="domain" description="ATP-grasp" evidence="5">
    <location>
        <begin position="119"/>
        <end position="331"/>
    </location>
</feature>
<dbReference type="GO" id="GO:0160220">
    <property type="term" value="F:D-alanine-(R)-lactate ligase activity"/>
    <property type="evidence" value="ECO:0007669"/>
    <property type="project" value="UniProtKB-EC"/>
</dbReference>
<dbReference type="SUPFAM" id="SSF52440">
    <property type="entry name" value="PreATP-grasp domain"/>
    <property type="match status" value="1"/>
</dbReference>
<dbReference type="Pfam" id="PF07478">
    <property type="entry name" value="Dala_Dala_lig_C"/>
    <property type="match status" value="1"/>
</dbReference>
<dbReference type="InterPro" id="IPR016185">
    <property type="entry name" value="PreATP-grasp_dom_sf"/>
</dbReference>
<accession>A0A6I6MR84</accession>
<keyword evidence="7" id="KW-1185">Reference proteome</keyword>
<evidence type="ECO:0000259" key="5">
    <source>
        <dbReference type="PROSITE" id="PS50975"/>
    </source>
</evidence>
<dbReference type="GO" id="GO:0046872">
    <property type="term" value="F:metal ion binding"/>
    <property type="evidence" value="ECO:0007669"/>
    <property type="project" value="InterPro"/>
</dbReference>
<dbReference type="GO" id="GO:0008716">
    <property type="term" value="F:D-alanine-D-alanine ligase activity"/>
    <property type="evidence" value="ECO:0007669"/>
    <property type="project" value="InterPro"/>
</dbReference>
<dbReference type="RefSeq" id="WP_158766057.1">
    <property type="nucleotide sequence ID" value="NZ_CP047045.1"/>
</dbReference>
<keyword evidence="4" id="KW-0547">Nucleotide-binding</keyword>
<evidence type="ECO:0000256" key="4">
    <source>
        <dbReference type="PROSITE-ProRule" id="PRU00409"/>
    </source>
</evidence>
<dbReference type="GO" id="GO:0005524">
    <property type="term" value="F:ATP binding"/>
    <property type="evidence" value="ECO:0007669"/>
    <property type="project" value="UniProtKB-UniRule"/>
</dbReference>
<dbReference type="Gene3D" id="3.30.470.20">
    <property type="entry name" value="ATP-grasp fold, B domain"/>
    <property type="match status" value="1"/>
</dbReference>
<gene>
    <name evidence="6" type="primary">vanB</name>
    <name evidence="6" type="ORF">DSM104635_02018</name>
</gene>
<proteinExistence type="inferred from homology"/>
<dbReference type="PROSITE" id="PS50975">
    <property type="entry name" value="ATP_GRASP"/>
    <property type="match status" value="1"/>
</dbReference>
<dbReference type="KEGG" id="tsv:DSM104635_02018"/>
<name>A0A6I6MR84_9CAUL</name>
<sequence length="342" mass="38316">MKEKLRVLVLCHPDGVPPATMEGLSDKEINFFKTEYDVISTLAELGHEVHVLGVQYDLKPIRDEIETWKPDVVFNLLIEFHGEAVYGQNIASFLELMRVPYTGCNPRGQVLAQGKDLSKKLLKYHRIATPAFAVFQPGRKINRPARLRFPLIVKSNIEDGSMGISQASVVNNDEELGERVRFIHEHLGTAAIAEQFIDGREIYVGVLGNDRLKALPVWELQFEKLTNGNHAIATERVKRNVKYQEQVGVKIGPAEDIAPNASIRIRDVAKRICRVLEVDGYARIDFRLGNDGVAYFIEANPNPEIARSEEYAQSAAHDGLPYPELINRILALAIARTGVEAE</sequence>
<dbReference type="SUPFAM" id="SSF56059">
    <property type="entry name" value="Glutathione synthetase ATP-binding domain-like"/>
    <property type="match status" value="1"/>
</dbReference>
<reference evidence="7" key="1">
    <citation type="submission" date="2019-12" db="EMBL/GenBank/DDBJ databases">
        <title>Complete genome of Terracaulis silvestris 0127_4.</title>
        <authorList>
            <person name="Vieira S."/>
            <person name="Riedel T."/>
            <person name="Sproer C."/>
            <person name="Pascual J."/>
            <person name="Boedeker C."/>
            <person name="Overmann J."/>
        </authorList>
    </citation>
    <scope>NUCLEOTIDE SEQUENCE [LARGE SCALE GENOMIC DNA]</scope>
    <source>
        <strain evidence="7">0127_4</strain>
    </source>
</reference>
<keyword evidence="3" id="KW-0961">Cell wall biogenesis/degradation</keyword>
<dbReference type="PANTHER" id="PTHR23132:SF26">
    <property type="entry name" value="BLR7451 PROTEIN"/>
    <property type="match status" value="1"/>
</dbReference>
<comment type="similarity">
    <text evidence="1">Belongs to the D-alanine--D-alanine ligase family.</text>
</comment>
<dbReference type="AlphaFoldDB" id="A0A6I6MR84"/>
<dbReference type="Gene3D" id="3.30.1490.20">
    <property type="entry name" value="ATP-grasp fold, A domain"/>
    <property type="match status" value="1"/>
</dbReference>
<evidence type="ECO:0000256" key="3">
    <source>
        <dbReference type="ARBA" id="ARBA00023316"/>
    </source>
</evidence>
<organism evidence="6 7">
    <name type="scientific">Terricaulis silvestris</name>
    <dbReference type="NCBI Taxonomy" id="2686094"/>
    <lineage>
        <taxon>Bacteria</taxon>
        <taxon>Pseudomonadati</taxon>
        <taxon>Pseudomonadota</taxon>
        <taxon>Alphaproteobacteria</taxon>
        <taxon>Caulobacterales</taxon>
        <taxon>Caulobacteraceae</taxon>
        <taxon>Terricaulis</taxon>
    </lineage>
</organism>
<evidence type="ECO:0000256" key="2">
    <source>
        <dbReference type="ARBA" id="ARBA00022598"/>
    </source>
</evidence>
<protein>
    <submittedName>
        <fullName evidence="6">Vancomycin B-type resistance protein VanB</fullName>
        <ecNumber evidence="6">6.1.2.1</ecNumber>
    </submittedName>
</protein>
<dbReference type="InterPro" id="IPR011095">
    <property type="entry name" value="Dala_Dala_lig_C"/>
</dbReference>
<dbReference type="InterPro" id="IPR011761">
    <property type="entry name" value="ATP-grasp"/>
</dbReference>
<evidence type="ECO:0000313" key="7">
    <source>
        <dbReference type="Proteomes" id="UP000431269"/>
    </source>
</evidence>
<dbReference type="EMBL" id="CP047045">
    <property type="protein sequence ID" value="QGZ95174.1"/>
    <property type="molecule type" value="Genomic_DNA"/>
</dbReference>
<keyword evidence="2 6" id="KW-0436">Ligase</keyword>
<dbReference type="InterPro" id="IPR013815">
    <property type="entry name" value="ATP_grasp_subdomain_1"/>
</dbReference>
<dbReference type="EC" id="6.1.2.1" evidence="6"/>
<evidence type="ECO:0000313" key="6">
    <source>
        <dbReference type="EMBL" id="QGZ95174.1"/>
    </source>
</evidence>
<evidence type="ECO:0000256" key="1">
    <source>
        <dbReference type="ARBA" id="ARBA00010871"/>
    </source>
</evidence>
<dbReference type="Proteomes" id="UP000431269">
    <property type="component" value="Chromosome"/>
</dbReference>
<dbReference type="PANTHER" id="PTHR23132">
    <property type="entry name" value="D-ALANINE--D-ALANINE LIGASE"/>
    <property type="match status" value="1"/>
</dbReference>
<dbReference type="GO" id="GO:0071555">
    <property type="term" value="P:cell wall organization"/>
    <property type="evidence" value="ECO:0007669"/>
    <property type="project" value="UniProtKB-KW"/>
</dbReference>
<keyword evidence="4" id="KW-0067">ATP-binding</keyword>